<name>A0A0W8FI94_9ZZZZ</name>
<gene>
    <name evidence="1" type="ORF">ASZ90_009658</name>
</gene>
<dbReference type="NCBIfam" id="TIGR04282">
    <property type="entry name" value="glyco_like_cofC"/>
    <property type="match status" value="1"/>
</dbReference>
<dbReference type="GO" id="GO:0016740">
    <property type="term" value="F:transferase activity"/>
    <property type="evidence" value="ECO:0007669"/>
    <property type="project" value="UniProtKB-KW"/>
</dbReference>
<sequence length="239" mass="26633">MLPDRPEMNAIVIMAREPVPQQVKTRLCPSLTPEAAARLYECFLLDTIELVRNIESVRRIVAYTPKDAGAYFRSIVPEGFALIYQKGADLGERLAHASRSLFDRGCAKVILIGSDSPNLPPGYIREGFCRLDEADVVLGPCEDGGYYLIGMRSAMPDLFAGVPWSSSAVTQATVEKAMAARATVSLLEEWYDVDRYKDLFRLKRDLDSTRMGQDGRLFCIHTHRALSRMEGMQGPQGIL</sequence>
<dbReference type="AlphaFoldDB" id="A0A0W8FI94"/>
<accession>A0A0W8FI94</accession>
<comment type="caution">
    <text evidence="1">The sequence shown here is derived from an EMBL/GenBank/DDBJ whole genome shotgun (WGS) entry which is preliminary data.</text>
</comment>
<dbReference type="PANTHER" id="PTHR36529">
    <property type="entry name" value="SLL1095 PROTEIN"/>
    <property type="match status" value="1"/>
</dbReference>
<protein>
    <submittedName>
        <fullName evidence="1">Glycosyltransferase</fullName>
    </submittedName>
</protein>
<dbReference type="EMBL" id="LNQE01001167">
    <property type="protein sequence ID" value="KUG20605.1"/>
    <property type="molecule type" value="Genomic_DNA"/>
</dbReference>
<dbReference type="Pfam" id="PF09837">
    <property type="entry name" value="DUF2064"/>
    <property type="match status" value="1"/>
</dbReference>
<proteinExistence type="predicted"/>
<dbReference type="PANTHER" id="PTHR36529:SF1">
    <property type="entry name" value="GLYCOSYLTRANSFERASE"/>
    <property type="match status" value="1"/>
</dbReference>
<organism evidence="1">
    <name type="scientific">hydrocarbon metagenome</name>
    <dbReference type="NCBI Taxonomy" id="938273"/>
    <lineage>
        <taxon>unclassified sequences</taxon>
        <taxon>metagenomes</taxon>
        <taxon>ecological metagenomes</taxon>
    </lineage>
</organism>
<dbReference type="InterPro" id="IPR029044">
    <property type="entry name" value="Nucleotide-diphossugar_trans"/>
</dbReference>
<reference evidence="1" key="1">
    <citation type="journal article" date="2015" name="Proc. Natl. Acad. Sci. U.S.A.">
        <title>Networks of energetic and metabolic interactions define dynamics in microbial communities.</title>
        <authorList>
            <person name="Embree M."/>
            <person name="Liu J.K."/>
            <person name="Al-Bassam M.M."/>
            <person name="Zengler K."/>
        </authorList>
    </citation>
    <scope>NUCLEOTIDE SEQUENCE</scope>
</reference>
<dbReference type="Gene3D" id="3.90.550.10">
    <property type="entry name" value="Spore Coat Polysaccharide Biosynthesis Protein SpsA, Chain A"/>
    <property type="match status" value="1"/>
</dbReference>
<evidence type="ECO:0000313" key="1">
    <source>
        <dbReference type="EMBL" id="KUG20605.1"/>
    </source>
</evidence>
<keyword evidence="1" id="KW-0808">Transferase</keyword>
<dbReference type="InterPro" id="IPR018641">
    <property type="entry name" value="Trfase_1_rSAM/seldom-assoc"/>
</dbReference>
<dbReference type="SUPFAM" id="SSF53448">
    <property type="entry name" value="Nucleotide-diphospho-sugar transferases"/>
    <property type="match status" value="1"/>
</dbReference>